<dbReference type="EMBL" id="HBGK01015243">
    <property type="protein sequence ID" value="CAD9278907.1"/>
    <property type="molecule type" value="Transcribed_RNA"/>
</dbReference>
<reference evidence="3" key="1">
    <citation type="submission" date="2021-01" db="EMBL/GenBank/DDBJ databases">
        <authorList>
            <person name="Corre E."/>
            <person name="Pelletier E."/>
            <person name="Niang G."/>
            <person name="Scheremetjew M."/>
            <person name="Finn R."/>
            <person name="Kale V."/>
            <person name="Holt S."/>
            <person name="Cochrane G."/>
            <person name="Meng A."/>
            <person name="Brown T."/>
            <person name="Cohen L."/>
        </authorList>
    </citation>
    <scope>NUCLEOTIDE SEQUENCE</scope>
    <source>
        <strain evidence="3">CCMP 410</strain>
    </source>
</reference>
<evidence type="ECO:0000256" key="1">
    <source>
        <dbReference type="SAM" id="MobiDB-lite"/>
    </source>
</evidence>
<organism evidence="3">
    <name type="scientific">Grammatophora oceanica</name>
    <dbReference type="NCBI Taxonomy" id="210454"/>
    <lineage>
        <taxon>Eukaryota</taxon>
        <taxon>Sar</taxon>
        <taxon>Stramenopiles</taxon>
        <taxon>Ochrophyta</taxon>
        <taxon>Bacillariophyta</taxon>
        <taxon>Fragilariophyceae</taxon>
        <taxon>Fragilariophycidae</taxon>
        <taxon>Rhabdonematales</taxon>
        <taxon>Grammatophoraceae</taxon>
        <taxon>Grammatophora</taxon>
    </lineage>
</organism>
<sequence>MHGVLFRGNAPLSSEYRKVPPRKQRHQVSQYLWFPCFNMVLSAEDAAQRINEALDCDPGHFKGRLDPVLKLYRGCQLILTINLAVGQGKKRTGPHMYSSERASNAQREFSMLTSMASVFQLSLQGRTRVVLGGARQRRKHDQAQQPCPKNSPVHPRSVCLHH</sequence>
<accession>A0A6U5J3F4</accession>
<proteinExistence type="predicted"/>
<name>A0A6U5J3F4_9STRA</name>
<feature type="region of interest" description="Disordered" evidence="1">
    <location>
        <begin position="132"/>
        <end position="162"/>
    </location>
</feature>
<evidence type="ECO:0000313" key="3">
    <source>
        <dbReference type="EMBL" id="CAD9278907.1"/>
    </source>
</evidence>
<protein>
    <submittedName>
        <fullName evidence="3">Uncharacterized protein</fullName>
    </submittedName>
</protein>
<dbReference type="AlphaFoldDB" id="A0A6U5J3F4"/>
<dbReference type="EMBL" id="HBGK01015242">
    <property type="protein sequence ID" value="CAD9278906.1"/>
    <property type="molecule type" value="Transcribed_RNA"/>
</dbReference>
<evidence type="ECO:0000313" key="2">
    <source>
        <dbReference type="EMBL" id="CAD9278906.1"/>
    </source>
</evidence>
<gene>
    <name evidence="2" type="ORF">GOCE00092_LOCUS7815</name>
    <name evidence="3" type="ORF">GOCE00092_LOCUS7816</name>
</gene>